<dbReference type="Pfam" id="PF14543">
    <property type="entry name" value="TAXi_N"/>
    <property type="match status" value="1"/>
</dbReference>
<dbReference type="PANTHER" id="PTHR47965">
    <property type="entry name" value="ASPARTYL PROTEASE-RELATED"/>
    <property type="match status" value="1"/>
</dbReference>
<dbReference type="InterPro" id="IPR032799">
    <property type="entry name" value="TAXi_C"/>
</dbReference>
<dbReference type="InterPro" id="IPR033121">
    <property type="entry name" value="PEPTIDASE_A1"/>
</dbReference>
<dbReference type="PROSITE" id="PS51767">
    <property type="entry name" value="PEPTIDASE_A1"/>
    <property type="match status" value="1"/>
</dbReference>
<evidence type="ECO:0000256" key="2">
    <source>
        <dbReference type="ARBA" id="ARBA00007447"/>
    </source>
</evidence>
<evidence type="ECO:0000256" key="4">
    <source>
        <dbReference type="ARBA" id="ARBA00022729"/>
    </source>
</evidence>
<dbReference type="CDD" id="cd05489">
    <property type="entry name" value="xylanase_inhibitor_I_like"/>
    <property type="match status" value="1"/>
</dbReference>
<comment type="caution">
    <text evidence="7">The sequence shown here is derived from an EMBL/GenBank/DDBJ whole genome shotgun (WGS) entry which is preliminary data.</text>
</comment>
<evidence type="ECO:0000256" key="3">
    <source>
        <dbReference type="ARBA" id="ARBA00022525"/>
    </source>
</evidence>
<dbReference type="InterPro" id="IPR032861">
    <property type="entry name" value="TAXi_N"/>
</dbReference>
<dbReference type="InterPro" id="IPR033868">
    <property type="entry name" value="Xylanase_inhibitor_I-like"/>
</dbReference>
<dbReference type="Gene3D" id="2.40.70.10">
    <property type="entry name" value="Acid Proteases"/>
    <property type="match status" value="2"/>
</dbReference>
<dbReference type="GO" id="GO:0005576">
    <property type="term" value="C:extracellular region"/>
    <property type="evidence" value="ECO:0007669"/>
    <property type="project" value="UniProtKB-SubCell"/>
</dbReference>
<comment type="similarity">
    <text evidence="2">Belongs to the peptidase A1 family.</text>
</comment>
<dbReference type="EMBL" id="JBJKBG010000002">
    <property type="protein sequence ID" value="KAL3750168.1"/>
    <property type="molecule type" value="Genomic_DNA"/>
</dbReference>
<proteinExistence type="inferred from homology"/>
<feature type="chain" id="PRO_5044855525" description="Peptidase A1 domain-containing protein" evidence="5">
    <location>
        <begin position="29"/>
        <end position="453"/>
    </location>
</feature>
<dbReference type="Proteomes" id="UP001634007">
    <property type="component" value="Unassembled WGS sequence"/>
</dbReference>
<name>A0ABD3LEC6_EUCGL</name>
<keyword evidence="4 5" id="KW-0732">Signal</keyword>
<evidence type="ECO:0000313" key="7">
    <source>
        <dbReference type="EMBL" id="KAL3750168.1"/>
    </source>
</evidence>
<dbReference type="Pfam" id="PF14541">
    <property type="entry name" value="TAXi_C"/>
    <property type="match status" value="1"/>
</dbReference>
<dbReference type="PANTHER" id="PTHR47965:SF103">
    <property type="entry name" value="EUKARYOTIC ASPARTYL PROTEASE FAMILY PROTEIN"/>
    <property type="match status" value="1"/>
</dbReference>
<evidence type="ECO:0000313" key="8">
    <source>
        <dbReference type="Proteomes" id="UP001634007"/>
    </source>
</evidence>
<dbReference type="FunFam" id="2.40.70.10:FF:000041">
    <property type="entry name" value="Basic 7S globulin"/>
    <property type="match status" value="1"/>
</dbReference>
<organism evidence="7 8">
    <name type="scientific">Eucalyptus globulus</name>
    <name type="common">Tasmanian blue gum</name>
    <dbReference type="NCBI Taxonomy" id="34317"/>
    <lineage>
        <taxon>Eukaryota</taxon>
        <taxon>Viridiplantae</taxon>
        <taxon>Streptophyta</taxon>
        <taxon>Embryophyta</taxon>
        <taxon>Tracheophyta</taxon>
        <taxon>Spermatophyta</taxon>
        <taxon>Magnoliopsida</taxon>
        <taxon>eudicotyledons</taxon>
        <taxon>Gunneridae</taxon>
        <taxon>Pentapetalae</taxon>
        <taxon>rosids</taxon>
        <taxon>malvids</taxon>
        <taxon>Myrtales</taxon>
        <taxon>Myrtaceae</taxon>
        <taxon>Myrtoideae</taxon>
        <taxon>Eucalypteae</taxon>
        <taxon>Eucalyptus</taxon>
    </lineage>
</organism>
<keyword evidence="8" id="KW-1185">Reference proteome</keyword>
<evidence type="ECO:0000259" key="6">
    <source>
        <dbReference type="PROSITE" id="PS51767"/>
    </source>
</evidence>
<dbReference type="InterPro" id="IPR001461">
    <property type="entry name" value="Aspartic_peptidase_A1"/>
</dbReference>
<feature type="domain" description="Peptidase A1" evidence="6">
    <location>
        <begin position="60"/>
        <end position="430"/>
    </location>
</feature>
<protein>
    <recommendedName>
        <fullName evidence="6">Peptidase A1 domain-containing protein</fullName>
    </recommendedName>
</protein>
<comment type="subcellular location">
    <subcellularLocation>
        <location evidence="1">Secreted</location>
        <location evidence="1">Extracellular space</location>
    </subcellularLocation>
</comment>
<feature type="signal peptide" evidence="5">
    <location>
        <begin position="1"/>
        <end position="28"/>
    </location>
</feature>
<dbReference type="InterPro" id="IPR021109">
    <property type="entry name" value="Peptidase_aspartic_dom_sf"/>
</dbReference>
<gene>
    <name evidence="7" type="ORF">ACJRO7_011189</name>
</gene>
<reference evidence="7 8" key="1">
    <citation type="submission" date="2024-11" db="EMBL/GenBank/DDBJ databases">
        <title>Chromosome-level genome assembly of Eucalyptus globulus Labill. provides insights into its genome evolution.</title>
        <authorList>
            <person name="Li X."/>
        </authorList>
    </citation>
    <scope>NUCLEOTIDE SEQUENCE [LARGE SCALE GENOMIC DNA]</scope>
    <source>
        <strain evidence="7">CL2024</strain>
        <tissue evidence="7">Fresh tender leaves</tissue>
    </source>
</reference>
<accession>A0ABD3LEC6</accession>
<dbReference type="SUPFAM" id="SSF50630">
    <property type="entry name" value="Acid proteases"/>
    <property type="match status" value="1"/>
</dbReference>
<evidence type="ECO:0000256" key="1">
    <source>
        <dbReference type="ARBA" id="ARBA00004239"/>
    </source>
</evidence>
<keyword evidence="3" id="KW-0964">Secreted</keyword>
<dbReference type="AlphaFoldDB" id="A0ABD3LEC6"/>
<evidence type="ECO:0000256" key="5">
    <source>
        <dbReference type="SAM" id="SignalP"/>
    </source>
</evidence>
<sequence length="453" mass="49275">MAAAADSPHHLLHLLLLIFSALPLLAPASRSQMTPPPPPPPPMINRYVLAVHKDSATGLHVANVLKRTPTKPIFHLVDLDGGMVWEHCDEQRYVSSTFYAPPFDDYLCSPAGKARFSRTCSGPATPATPGRPGCHNNSCGLLAVNPVTKRRAVAELSIDMFSILTTRGSNPGRPIRFCKFYFACAPSSLLRPGLPAGVHGVAGLGRTPISLQSQLASHCGFPPMFASCLTSVSSNDNRGVIFFGDGPYNMLPGVDVSSGLLYTPLTFRRRGKYFVGVRSIRINWKPVPLNTSLLGHVLAGNGRTRISTTTPYTILEHSIFVAVTRSFTSELSQTPQAEPIPPFPACYERARFPGTRVGPRVPIIEFVMQDEDTIWPIFGVNSMVEVRPETLCLAFIDGGSRPKDPIVIGAHQLEDNLLQFDVARSRLGFSSSLLLRRTSCANFNFTSIAPQGE</sequence>